<evidence type="ECO:0000256" key="1">
    <source>
        <dbReference type="SAM" id="MobiDB-lite"/>
    </source>
</evidence>
<evidence type="ECO:0008006" key="4">
    <source>
        <dbReference type="Google" id="ProtNLM"/>
    </source>
</evidence>
<reference evidence="2 3" key="1">
    <citation type="submission" date="2017-06" db="EMBL/GenBank/DDBJ databases">
        <title>Genome sequencing of cyanobaciteial culture collection at National Institute for Environmental Studies (NIES).</title>
        <authorList>
            <person name="Hirose Y."/>
            <person name="Shimura Y."/>
            <person name="Fujisawa T."/>
            <person name="Nakamura Y."/>
            <person name="Kawachi M."/>
        </authorList>
    </citation>
    <scope>NUCLEOTIDE SEQUENCE [LARGE SCALE GENOMIC DNA]</scope>
    <source>
        <strain evidence="2 3">NIES-267</strain>
    </source>
</reference>
<protein>
    <recommendedName>
        <fullName evidence="4">DUF928 domain-containing protein</fullName>
    </recommendedName>
</protein>
<dbReference type="AlphaFoldDB" id="A0A1Z4LQ35"/>
<dbReference type="Proteomes" id="UP000218418">
    <property type="component" value="Chromosome"/>
</dbReference>
<keyword evidence="3" id="KW-1185">Reference proteome</keyword>
<evidence type="ECO:0000313" key="2">
    <source>
        <dbReference type="EMBL" id="BAY83355.1"/>
    </source>
</evidence>
<feature type="compositionally biased region" description="Polar residues" evidence="1">
    <location>
        <begin position="29"/>
        <end position="40"/>
    </location>
</feature>
<dbReference type="EMBL" id="AP018227">
    <property type="protein sequence ID" value="BAY83355.1"/>
    <property type="molecule type" value="Genomic_DNA"/>
</dbReference>
<gene>
    <name evidence="2" type="ORF">NIES267_28420</name>
</gene>
<sequence>MKSNKIARFWILLVTIVLQGTSIVAMTTRVQAQSNAPKKTTPTRKRSRVKFVPPQGQRAPKNAVGGGRRNNGMCEQSGIASLGIQNKTIDKTLVPLLPSSKLGLTASSHPNMMVYVPSTSAKSLEFTIYNEQEEGIYQKQVNLGNTPGIVNLRLPTSEPGLEIGKDYRFVVSIICQQSGPQNPFVEGLVRRVAPASALRNQLNQPKSLEQVIAFSESGYWFEAVSNLAELKASQPFNSEIETAWKDLLSSVGLSGIAQAPLNQ</sequence>
<feature type="region of interest" description="Disordered" evidence="1">
    <location>
        <begin position="29"/>
        <end position="72"/>
    </location>
</feature>
<accession>A0A1Z4LQ35</accession>
<evidence type="ECO:0000313" key="3">
    <source>
        <dbReference type="Proteomes" id="UP000218418"/>
    </source>
</evidence>
<proteinExistence type="predicted"/>
<organism evidence="2 3">
    <name type="scientific">Calothrix parasitica NIES-267</name>
    <dbReference type="NCBI Taxonomy" id="1973488"/>
    <lineage>
        <taxon>Bacteria</taxon>
        <taxon>Bacillati</taxon>
        <taxon>Cyanobacteriota</taxon>
        <taxon>Cyanophyceae</taxon>
        <taxon>Nostocales</taxon>
        <taxon>Calotrichaceae</taxon>
        <taxon>Calothrix</taxon>
    </lineage>
</organism>
<dbReference type="Pfam" id="PF06051">
    <property type="entry name" value="DUF928"/>
    <property type="match status" value="1"/>
</dbReference>
<dbReference type="InterPro" id="IPR010328">
    <property type="entry name" value="DUF928"/>
</dbReference>
<name>A0A1Z4LQ35_9CYAN</name>
<dbReference type="OrthoDB" id="536034at2"/>